<dbReference type="eggNOG" id="ENOG502S6FP">
    <property type="taxonomic scope" value="Eukaryota"/>
</dbReference>
<evidence type="ECO:0000313" key="3">
    <source>
        <dbReference type="Proteomes" id="UP000007267"/>
    </source>
</evidence>
<dbReference type="InterPro" id="IPR028038">
    <property type="entry name" value="TM140"/>
</dbReference>
<keyword evidence="1" id="KW-0472">Membrane</keyword>
<reference evidence="3" key="2">
    <citation type="journal article" date="2013" name="Nat. Genet.">
        <title>The draft genomes of soft-shell turtle and green sea turtle yield insights into the development and evolution of the turtle-specific body plan.</title>
        <authorList>
            <person name="Wang Z."/>
            <person name="Pascual-Anaya J."/>
            <person name="Zadissa A."/>
            <person name="Li W."/>
            <person name="Niimura Y."/>
            <person name="Huang Z."/>
            <person name="Li C."/>
            <person name="White S."/>
            <person name="Xiong Z."/>
            <person name="Fang D."/>
            <person name="Wang B."/>
            <person name="Ming Y."/>
            <person name="Chen Y."/>
            <person name="Zheng Y."/>
            <person name="Kuraku S."/>
            <person name="Pignatelli M."/>
            <person name="Herrero J."/>
            <person name="Beal K."/>
            <person name="Nozawa M."/>
            <person name="Li Q."/>
            <person name="Wang J."/>
            <person name="Zhang H."/>
            <person name="Yu L."/>
            <person name="Shigenobu S."/>
            <person name="Wang J."/>
            <person name="Liu J."/>
            <person name="Flicek P."/>
            <person name="Searle S."/>
            <person name="Wang J."/>
            <person name="Kuratani S."/>
            <person name="Yin Y."/>
            <person name="Aken B."/>
            <person name="Zhang G."/>
            <person name="Irie N."/>
        </authorList>
    </citation>
    <scope>NUCLEOTIDE SEQUENCE [LARGE SCALE GENOMIC DNA]</scope>
    <source>
        <strain evidence="3">Daiwa-1</strain>
    </source>
</reference>
<reference evidence="3" key="1">
    <citation type="submission" date="2011-10" db="EMBL/GenBank/DDBJ databases">
        <authorList>
            <consortium name="Soft-shell Turtle Genome Consortium"/>
        </authorList>
    </citation>
    <scope>NUCLEOTIDE SEQUENCE [LARGE SCALE GENOMIC DNA]</scope>
    <source>
        <strain evidence="3">Daiwa-1</strain>
    </source>
</reference>
<reference evidence="2" key="3">
    <citation type="submission" date="2025-08" db="UniProtKB">
        <authorList>
            <consortium name="Ensembl"/>
        </authorList>
    </citation>
    <scope>IDENTIFICATION</scope>
</reference>
<gene>
    <name evidence="2" type="primary">TMEM140</name>
</gene>
<dbReference type="OMA" id="FYALVWE"/>
<evidence type="ECO:0000256" key="1">
    <source>
        <dbReference type="SAM" id="Phobius"/>
    </source>
</evidence>
<keyword evidence="1" id="KW-0812">Transmembrane</keyword>
<feature type="transmembrane region" description="Helical" evidence="1">
    <location>
        <begin position="12"/>
        <end position="32"/>
    </location>
</feature>
<organism evidence="2 3">
    <name type="scientific">Pelodiscus sinensis</name>
    <name type="common">Chinese softshell turtle</name>
    <name type="synonym">Trionyx sinensis</name>
    <dbReference type="NCBI Taxonomy" id="13735"/>
    <lineage>
        <taxon>Eukaryota</taxon>
        <taxon>Metazoa</taxon>
        <taxon>Chordata</taxon>
        <taxon>Craniata</taxon>
        <taxon>Vertebrata</taxon>
        <taxon>Euteleostomi</taxon>
        <taxon>Archelosauria</taxon>
        <taxon>Testudinata</taxon>
        <taxon>Testudines</taxon>
        <taxon>Cryptodira</taxon>
        <taxon>Trionychia</taxon>
        <taxon>Trionychidae</taxon>
        <taxon>Pelodiscus</taxon>
    </lineage>
</organism>
<accession>K7GAR8</accession>
<dbReference type="GeneTree" id="ENSGT00390000014089"/>
<dbReference type="EMBL" id="AGCU01105499">
    <property type="status" value="NOT_ANNOTATED_CDS"/>
    <property type="molecule type" value="Genomic_DNA"/>
</dbReference>
<dbReference type="AlphaFoldDB" id="K7GAR8"/>
<evidence type="ECO:0000313" key="2">
    <source>
        <dbReference type="Ensembl" id="ENSPSIP00000017379.1"/>
    </source>
</evidence>
<dbReference type="PANTHER" id="PTHR16103">
    <property type="entry name" value="TRANSMEMBRANE PROTEIN 140"/>
    <property type="match status" value="1"/>
</dbReference>
<dbReference type="EMBL" id="AGCU01105498">
    <property type="status" value="NOT_ANNOTATED_CDS"/>
    <property type="molecule type" value="Genomic_DNA"/>
</dbReference>
<dbReference type="EMBL" id="AGCU01105497">
    <property type="status" value="NOT_ANNOTATED_CDS"/>
    <property type="molecule type" value="Genomic_DNA"/>
</dbReference>
<feature type="transmembrane region" description="Helical" evidence="1">
    <location>
        <begin position="113"/>
        <end position="143"/>
    </location>
</feature>
<proteinExistence type="predicted"/>
<sequence>METRMRTRAGLLSWSILFLAAGSIVLMLYALMWEAGNIINLPKKIIGFYNFCLWNQTAGELQCLQFKDLKELGIGQVELVLARLCVYMAQVLCLFSPFFTLQTQCANKREREAWEVTLVVLGLSATFLAGGLSLFLLQTWSWIQLSELSGGFMALAGAQALQVLQFFAAAAAAAAAAPLSSFGRSQLARQKATTREQSELAEVSLVPLCANVT</sequence>
<name>K7GAR8_PELSI</name>
<dbReference type="EMBL" id="AGCU01105496">
    <property type="status" value="NOT_ANNOTATED_CDS"/>
    <property type="molecule type" value="Genomic_DNA"/>
</dbReference>
<dbReference type="HOGENOM" id="CLU_125527_0_0_1"/>
<protein>
    <submittedName>
        <fullName evidence="2">Transmembrane protein 140</fullName>
    </submittedName>
</protein>
<dbReference type="PANTHER" id="PTHR16103:SF0">
    <property type="entry name" value="TRANSMEMBRANE PROTEIN 140"/>
    <property type="match status" value="1"/>
</dbReference>
<feature type="transmembrane region" description="Helical" evidence="1">
    <location>
        <begin position="163"/>
        <end position="182"/>
    </location>
</feature>
<dbReference type="Ensembl" id="ENSPSIT00000017458.1">
    <property type="protein sequence ID" value="ENSPSIP00000017379.1"/>
    <property type="gene ID" value="ENSPSIG00000015467.1"/>
</dbReference>
<dbReference type="Pfam" id="PF14985">
    <property type="entry name" value="TM140"/>
    <property type="match status" value="1"/>
</dbReference>
<reference evidence="2" key="4">
    <citation type="submission" date="2025-09" db="UniProtKB">
        <authorList>
            <consortium name="Ensembl"/>
        </authorList>
    </citation>
    <scope>IDENTIFICATION</scope>
</reference>
<dbReference type="Proteomes" id="UP000007267">
    <property type="component" value="Unassembled WGS sequence"/>
</dbReference>
<keyword evidence="3" id="KW-1185">Reference proteome</keyword>
<feature type="transmembrane region" description="Helical" evidence="1">
    <location>
        <begin position="80"/>
        <end position="101"/>
    </location>
</feature>
<keyword evidence="1" id="KW-1133">Transmembrane helix</keyword>